<sequence length="476" mass="53468">MRLIVGIVLTLTACSMSFASNTLIEGFAKWQADRIERIAVDQALEDIAANTYVKKYFSKTSSSIEFYDSISGQRLIPLMQVYFQEDLNNFDTITLCLKYRFKNHLDNPTSADIDAIATLFKGLQKLVSDNNSKLFTAQDFIKTYCQNVTNKQLKSSRFILTEIQQVSAVKSRVQSKFTLDERALKQALIASFSDKVLSEKQAENVLYFAKRLIQLIEDIETSMGVIENNDNSITYVQKAHHMLLIIDLIGTAAENLLNFEGFNISKLNRLKNISLFLAGLADAANSKDGADQVVAILNQYVNEQDTYNRKRHNTAYLAFVRKNDFTSDKPEKINYISSCRVAQILPCRDTLFLSSYYGLSIMKLDEQSIGDSEWTGRAYGPVGVELKIASYRGSPITLGYAPIDIGNYITAELKGDSYDAKTEDILSPSIFFSWSAASRPFSILVGYQKDIKIDNGLTEDSAFISFAFDLPIATIY</sequence>
<feature type="signal peptide" evidence="1">
    <location>
        <begin position="1"/>
        <end position="19"/>
    </location>
</feature>
<evidence type="ECO:0000256" key="1">
    <source>
        <dbReference type="SAM" id="SignalP"/>
    </source>
</evidence>
<name>A0A316FI38_9GAMM</name>
<comment type="caution">
    <text evidence="2">The sequence shown here is derived from an EMBL/GenBank/DDBJ whole genome shotgun (WGS) entry which is preliminary data.</text>
</comment>
<evidence type="ECO:0000313" key="3">
    <source>
        <dbReference type="Proteomes" id="UP000245790"/>
    </source>
</evidence>
<accession>A0A316FI38</accession>
<feature type="chain" id="PRO_5016451014" description="Delta endotoxin-like protein" evidence="1">
    <location>
        <begin position="20"/>
        <end position="476"/>
    </location>
</feature>
<dbReference type="OrthoDB" id="1488584at2"/>
<dbReference type="RefSeq" id="WP_109764457.1">
    <property type="nucleotide sequence ID" value="NZ_QGGU01000010.1"/>
</dbReference>
<proteinExistence type="predicted"/>
<evidence type="ECO:0008006" key="4">
    <source>
        <dbReference type="Google" id="ProtNLM"/>
    </source>
</evidence>
<keyword evidence="3" id="KW-1185">Reference proteome</keyword>
<dbReference type="AlphaFoldDB" id="A0A316FI38"/>
<gene>
    <name evidence="2" type="ORF">C8D97_110138</name>
</gene>
<protein>
    <recommendedName>
        <fullName evidence="4">Delta endotoxin-like protein</fullName>
    </recommendedName>
</protein>
<dbReference type="Proteomes" id="UP000245790">
    <property type="component" value="Unassembled WGS sequence"/>
</dbReference>
<evidence type="ECO:0000313" key="2">
    <source>
        <dbReference type="EMBL" id="PWK47923.1"/>
    </source>
</evidence>
<keyword evidence="1" id="KW-0732">Signal</keyword>
<organism evidence="2 3">
    <name type="scientific">Pleionea mediterranea</name>
    <dbReference type="NCBI Taxonomy" id="523701"/>
    <lineage>
        <taxon>Bacteria</taxon>
        <taxon>Pseudomonadati</taxon>
        <taxon>Pseudomonadota</taxon>
        <taxon>Gammaproteobacteria</taxon>
        <taxon>Oceanospirillales</taxon>
        <taxon>Pleioneaceae</taxon>
        <taxon>Pleionea</taxon>
    </lineage>
</organism>
<dbReference type="EMBL" id="QGGU01000010">
    <property type="protein sequence ID" value="PWK47923.1"/>
    <property type="molecule type" value="Genomic_DNA"/>
</dbReference>
<reference evidence="2 3" key="1">
    <citation type="submission" date="2018-05" db="EMBL/GenBank/DDBJ databases">
        <title>Genomic Encyclopedia of Type Strains, Phase IV (KMG-IV): sequencing the most valuable type-strain genomes for metagenomic binning, comparative biology and taxonomic classification.</title>
        <authorList>
            <person name="Goeker M."/>
        </authorList>
    </citation>
    <scope>NUCLEOTIDE SEQUENCE [LARGE SCALE GENOMIC DNA]</scope>
    <source>
        <strain evidence="2 3">DSM 25350</strain>
    </source>
</reference>